<dbReference type="OrthoDB" id="2846292at2759"/>
<dbReference type="PROSITE" id="PS50181">
    <property type="entry name" value="FBOX"/>
    <property type="match status" value="1"/>
</dbReference>
<dbReference type="Pfam" id="PF12937">
    <property type="entry name" value="F-box-like"/>
    <property type="match status" value="1"/>
</dbReference>
<protein>
    <recommendedName>
        <fullName evidence="1">F-box domain-containing protein</fullName>
    </recommendedName>
</protein>
<sequence>MPSVNKVMNYAKHQYMHQYVTGSAVAWAALCLCHQGMLNNAPAGLRPTHKQIKKMIDSLPDELLVLIFDMMEDYHVVPWSSRMRIATVARQWRQLANSTPWLWTRMDIVLYDYDYDYDHDWATLSKPVKYALRCIDTFRLHVARTGLLPLQVTVIYLNDDFTVISTRTLAAIENILSTSDRWASFRLICAGSKIPALFLDVLTNSTLPLLTNISLHCPGAGIAPNSRVDISSLVNVQHVDTDLALTGSSLSNLQTLVLYSVCSSALLHTLKRLVHLHTLSIAFINFPGWGPPVLAEEVVGLPSVKHLVWGRGNSDEVLNMVVFPHLEVFELQHLQNVGDMYPESRCRGWVNLTSTPSIPLERMVQSGRAGAPPLVIIRDLKCLEDVEHLMQGFNDAIHALEIFLNDDKKRLIPLTTLFVSHQGSPVLPKLKVLRVPATVDLKALPAVVDLWKSRGKKVGDPASASDLITRTITMLQMEAKLDIFQY</sequence>
<dbReference type="InterPro" id="IPR036047">
    <property type="entry name" value="F-box-like_dom_sf"/>
</dbReference>
<accession>A0A0D7AXK2</accession>
<dbReference type="SUPFAM" id="SSF81383">
    <property type="entry name" value="F-box domain"/>
    <property type="match status" value="1"/>
</dbReference>
<dbReference type="AlphaFoldDB" id="A0A0D7AXK2"/>
<dbReference type="InterPro" id="IPR001810">
    <property type="entry name" value="F-box_dom"/>
</dbReference>
<feature type="domain" description="F-box" evidence="1">
    <location>
        <begin position="53"/>
        <end position="106"/>
    </location>
</feature>
<organism evidence="2 3">
    <name type="scientific">Cylindrobasidium torrendii FP15055 ss-10</name>
    <dbReference type="NCBI Taxonomy" id="1314674"/>
    <lineage>
        <taxon>Eukaryota</taxon>
        <taxon>Fungi</taxon>
        <taxon>Dikarya</taxon>
        <taxon>Basidiomycota</taxon>
        <taxon>Agaricomycotina</taxon>
        <taxon>Agaricomycetes</taxon>
        <taxon>Agaricomycetidae</taxon>
        <taxon>Agaricales</taxon>
        <taxon>Marasmiineae</taxon>
        <taxon>Physalacriaceae</taxon>
        <taxon>Cylindrobasidium</taxon>
    </lineage>
</organism>
<name>A0A0D7AXK2_9AGAR</name>
<dbReference type="Proteomes" id="UP000054007">
    <property type="component" value="Unassembled WGS sequence"/>
</dbReference>
<proteinExistence type="predicted"/>
<dbReference type="SUPFAM" id="SSF52047">
    <property type="entry name" value="RNI-like"/>
    <property type="match status" value="1"/>
</dbReference>
<keyword evidence="3" id="KW-1185">Reference proteome</keyword>
<dbReference type="EMBL" id="KN880734">
    <property type="protein sequence ID" value="KIY62952.1"/>
    <property type="molecule type" value="Genomic_DNA"/>
</dbReference>
<reference evidence="2 3" key="1">
    <citation type="journal article" date="2015" name="Fungal Genet. Biol.">
        <title>Evolution of novel wood decay mechanisms in Agaricales revealed by the genome sequences of Fistulina hepatica and Cylindrobasidium torrendii.</title>
        <authorList>
            <person name="Floudas D."/>
            <person name="Held B.W."/>
            <person name="Riley R."/>
            <person name="Nagy L.G."/>
            <person name="Koehler G."/>
            <person name="Ransdell A.S."/>
            <person name="Younus H."/>
            <person name="Chow J."/>
            <person name="Chiniquy J."/>
            <person name="Lipzen A."/>
            <person name="Tritt A."/>
            <person name="Sun H."/>
            <person name="Haridas S."/>
            <person name="LaButti K."/>
            <person name="Ohm R.A."/>
            <person name="Kues U."/>
            <person name="Blanchette R.A."/>
            <person name="Grigoriev I.V."/>
            <person name="Minto R.E."/>
            <person name="Hibbett D.S."/>
        </authorList>
    </citation>
    <scope>NUCLEOTIDE SEQUENCE [LARGE SCALE GENOMIC DNA]</scope>
    <source>
        <strain evidence="2 3">FP15055 ss-10</strain>
    </source>
</reference>
<evidence type="ECO:0000259" key="1">
    <source>
        <dbReference type="PROSITE" id="PS50181"/>
    </source>
</evidence>
<dbReference type="Gene3D" id="1.20.1280.50">
    <property type="match status" value="1"/>
</dbReference>
<gene>
    <name evidence="2" type="ORF">CYLTODRAFT_414377</name>
</gene>
<evidence type="ECO:0000313" key="2">
    <source>
        <dbReference type="EMBL" id="KIY62952.1"/>
    </source>
</evidence>
<evidence type="ECO:0000313" key="3">
    <source>
        <dbReference type="Proteomes" id="UP000054007"/>
    </source>
</evidence>